<dbReference type="PANTHER" id="PTHR48012">
    <property type="entry name" value="STERILE20-LIKE KINASE, ISOFORM B-RELATED"/>
    <property type="match status" value="1"/>
</dbReference>
<comment type="catalytic activity">
    <reaction evidence="8">
        <text>L-threonyl-[protein] + ATP = O-phospho-L-threonyl-[protein] + ADP + H(+)</text>
        <dbReference type="Rhea" id="RHEA:46608"/>
        <dbReference type="Rhea" id="RHEA-COMP:11060"/>
        <dbReference type="Rhea" id="RHEA-COMP:11605"/>
        <dbReference type="ChEBI" id="CHEBI:15378"/>
        <dbReference type="ChEBI" id="CHEBI:30013"/>
        <dbReference type="ChEBI" id="CHEBI:30616"/>
        <dbReference type="ChEBI" id="CHEBI:61977"/>
        <dbReference type="ChEBI" id="CHEBI:456216"/>
        <dbReference type="EC" id="2.7.11.1"/>
    </reaction>
</comment>
<evidence type="ECO:0000256" key="6">
    <source>
        <dbReference type="ARBA" id="ARBA00022777"/>
    </source>
</evidence>
<dbReference type="GeneID" id="68106259"/>
<feature type="binding site" evidence="10">
    <location>
        <position position="430"/>
    </location>
    <ligand>
        <name>ATP</name>
        <dbReference type="ChEBI" id="CHEBI:30616"/>
    </ligand>
</feature>
<feature type="region of interest" description="Disordered" evidence="11">
    <location>
        <begin position="499"/>
        <end position="529"/>
    </location>
</feature>
<organism evidence="13 14">
    <name type="scientific">Naegleria lovaniensis</name>
    <name type="common">Amoeba</name>
    <dbReference type="NCBI Taxonomy" id="51637"/>
    <lineage>
        <taxon>Eukaryota</taxon>
        <taxon>Discoba</taxon>
        <taxon>Heterolobosea</taxon>
        <taxon>Tetramitia</taxon>
        <taxon>Eutetramitia</taxon>
        <taxon>Vahlkampfiidae</taxon>
        <taxon>Naegleria</taxon>
    </lineage>
</organism>
<feature type="domain" description="Protein kinase" evidence="12">
    <location>
        <begin position="401"/>
        <end position="733"/>
    </location>
</feature>
<evidence type="ECO:0000256" key="2">
    <source>
        <dbReference type="ARBA" id="ARBA00012513"/>
    </source>
</evidence>
<dbReference type="SUPFAM" id="SSF56112">
    <property type="entry name" value="Protein kinase-like (PK-like)"/>
    <property type="match status" value="1"/>
</dbReference>
<dbReference type="EC" id="2.7.11.1" evidence="2"/>
<comment type="catalytic activity">
    <reaction evidence="9">
        <text>L-seryl-[protein] + ATP = O-phospho-L-seryl-[protein] + ADP + H(+)</text>
        <dbReference type="Rhea" id="RHEA:17989"/>
        <dbReference type="Rhea" id="RHEA-COMP:9863"/>
        <dbReference type="Rhea" id="RHEA-COMP:11604"/>
        <dbReference type="ChEBI" id="CHEBI:15378"/>
        <dbReference type="ChEBI" id="CHEBI:29999"/>
        <dbReference type="ChEBI" id="CHEBI:30616"/>
        <dbReference type="ChEBI" id="CHEBI:83421"/>
        <dbReference type="ChEBI" id="CHEBI:456216"/>
        <dbReference type="EC" id="2.7.11.1"/>
    </reaction>
</comment>
<dbReference type="InterPro" id="IPR050629">
    <property type="entry name" value="STE20/SPS1-PAK"/>
</dbReference>
<keyword evidence="6" id="KW-0418">Kinase</keyword>
<feature type="compositionally biased region" description="Polar residues" evidence="11">
    <location>
        <begin position="111"/>
        <end position="123"/>
    </location>
</feature>
<feature type="region of interest" description="Disordered" evidence="11">
    <location>
        <begin position="807"/>
        <end position="837"/>
    </location>
</feature>
<dbReference type="RefSeq" id="XP_044541714.1">
    <property type="nucleotide sequence ID" value="XM_044689723.1"/>
</dbReference>
<dbReference type="Proteomes" id="UP000816034">
    <property type="component" value="Unassembled WGS sequence"/>
</dbReference>
<dbReference type="PROSITE" id="PS00108">
    <property type="entry name" value="PROTEIN_KINASE_ST"/>
    <property type="match status" value="1"/>
</dbReference>
<evidence type="ECO:0000256" key="11">
    <source>
        <dbReference type="SAM" id="MobiDB-lite"/>
    </source>
</evidence>
<dbReference type="Gene3D" id="3.30.200.20">
    <property type="entry name" value="Phosphorylase Kinase, domain 1"/>
    <property type="match status" value="1"/>
</dbReference>
<dbReference type="EMBL" id="PYSW02000077">
    <property type="protein sequence ID" value="KAG2370850.1"/>
    <property type="molecule type" value="Genomic_DNA"/>
</dbReference>
<keyword evidence="4" id="KW-0808">Transferase</keyword>
<evidence type="ECO:0000256" key="7">
    <source>
        <dbReference type="ARBA" id="ARBA00022840"/>
    </source>
</evidence>
<sequence>MKGLFRRGNKSNNKSTASPSSSSTTSSSQQIEISAPFNVRLEHHVDFDREFGLSGVPKDWDLSSLQGIHFTVDDVNNNNNNNNNNNTTTNGSHSSGLNGETFSAELDHHPQLTSSGSPFHPNTNGGGGGDSSPSLSSSKSIDSIPPALNTSSVVTTTTPSNNSSGSPSLSMSDHHHHHKNTTTNTNTTTTTTTITTTNNNNNSLASPSSSSFFSKLRGGSGSGNSLSGSFMGKNKQQPPPTSPHMDVAVHNNNTGNGNNGTNSNPESPSMMVVTSTLGSNSSLNQSTPNSSTSQPPSLSQHEHSKSASQGFFAKIFTKTNSAKTVSTPSEQSATMDHHVNSSGQFVMNFTNVKRTEAGYYVEVGNTDTSSTATTLSANVSKFKKDKLLIDLISHENPFRLFTKMKKIGTGSTADVYKAIHVPSGKKVAIKVMPLTTSKNTNFDMIENEIFMMKHACKSYSSIFDYDATLDKTLMVQYFGTYSTVNCQVHEHIGRYLSDSKRRKLQQQQEQNSSQQQTNSAVSPNSSNGITTTIDMDTMLEYKEKSHDELWVTMEYVSGGKLTDLIGDNNVIHHRFLESEIAAILIPILKCLHLLHTKYGVIHRDIKSDNVLITRDGKIKLADYGFCAENTGRRRSVVGTPYWMSPEVVSGAEYNEKTDVWSLGILILELANGTVPLMEHTPIRALFLIRSQPPPTFTSSSEWSDVFHEFLSKCLEKDPQKRASVEELLQHDFLKNASSLDFLPPLLNRIRAEKKKRNIKESEIGLQVVKLRNSQNEQDESYDQDDEYETSKRKKKGIGIMGVVMNEQPSSRQDEEEYHEYNGVGDGVGGDDLQGDGTMLNEYYGGTLGEEGVDDYDEMLV</sequence>
<feature type="compositionally biased region" description="Low complexity" evidence="11">
    <location>
        <begin position="505"/>
        <end position="519"/>
    </location>
</feature>
<reference evidence="13 14" key="1">
    <citation type="journal article" date="2018" name="BMC Genomics">
        <title>The genome of Naegleria lovaniensis, the basis for a comparative approach to unravel pathogenicity factors of the human pathogenic amoeba N. fowleri.</title>
        <authorList>
            <person name="Liechti N."/>
            <person name="Schurch N."/>
            <person name="Bruggmann R."/>
            <person name="Wittwer M."/>
        </authorList>
    </citation>
    <scope>NUCLEOTIDE SEQUENCE [LARGE SCALE GENOMIC DNA]</scope>
    <source>
        <strain evidence="13 14">ATCC 30569</strain>
    </source>
</reference>
<evidence type="ECO:0000256" key="9">
    <source>
        <dbReference type="ARBA" id="ARBA00048679"/>
    </source>
</evidence>
<evidence type="ECO:0000313" key="13">
    <source>
        <dbReference type="EMBL" id="KAG2370850.1"/>
    </source>
</evidence>
<dbReference type="InterPro" id="IPR008271">
    <property type="entry name" value="Ser/Thr_kinase_AS"/>
</dbReference>
<evidence type="ECO:0000313" key="14">
    <source>
        <dbReference type="Proteomes" id="UP000816034"/>
    </source>
</evidence>
<evidence type="ECO:0000259" key="12">
    <source>
        <dbReference type="PROSITE" id="PS50011"/>
    </source>
</evidence>
<evidence type="ECO:0000256" key="3">
    <source>
        <dbReference type="ARBA" id="ARBA00022527"/>
    </source>
</evidence>
<feature type="region of interest" description="Disordered" evidence="11">
    <location>
        <begin position="1"/>
        <end position="31"/>
    </location>
</feature>
<feature type="compositionally biased region" description="Polar residues" evidence="11">
    <location>
        <begin position="520"/>
        <end position="529"/>
    </location>
</feature>
<gene>
    <name evidence="13" type="ORF">C9374_013806</name>
</gene>
<evidence type="ECO:0000256" key="10">
    <source>
        <dbReference type="PROSITE-ProRule" id="PRU10141"/>
    </source>
</evidence>
<dbReference type="GO" id="GO:0005524">
    <property type="term" value="F:ATP binding"/>
    <property type="evidence" value="ECO:0007669"/>
    <property type="project" value="UniProtKB-UniRule"/>
</dbReference>
<dbReference type="InterPro" id="IPR017441">
    <property type="entry name" value="Protein_kinase_ATP_BS"/>
</dbReference>
<feature type="compositionally biased region" description="Low complexity" evidence="11">
    <location>
        <begin position="131"/>
        <end position="170"/>
    </location>
</feature>
<keyword evidence="5 10" id="KW-0547">Nucleotide-binding</keyword>
<protein>
    <recommendedName>
        <fullName evidence="2">non-specific serine/threonine protein kinase</fullName>
        <ecNumber evidence="2">2.7.11.1</ecNumber>
    </recommendedName>
</protein>
<dbReference type="PROSITE" id="PS50011">
    <property type="entry name" value="PROTEIN_KINASE_DOM"/>
    <property type="match status" value="1"/>
</dbReference>
<dbReference type="InterPro" id="IPR000719">
    <property type="entry name" value="Prot_kinase_dom"/>
</dbReference>
<feature type="compositionally biased region" description="Polar residues" evidence="11">
    <location>
        <begin position="91"/>
        <end position="101"/>
    </location>
</feature>
<name>A0AA88GDD2_NAELO</name>
<feature type="compositionally biased region" description="Low complexity" evidence="11">
    <location>
        <begin position="251"/>
        <end position="264"/>
    </location>
</feature>
<dbReference type="Pfam" id="PF00069">
    <property type="entry name" value="Pkinase"/>
    <property type="match status" value="1"/>
</dbReference>
<dbReference type="GO" id="GO:0005737">
    <property type="term" value="C:cytoplasm"/>
    <property type="evidence" value="ECO:0007669"/>
    <property type="project" value="TreeGrafter"/>
</dbReference>
<keyword evidence="7 10" id="KW-0067">ATP-binding</keyword>
<comment type="caution">
    <text evidence="13">The sequence shown here is derived from an EMBL/GenBank/DDBJ whole genome shotgun (WGS) entry which is preliminary data.</text>
</comment>
<dbReference type="SMART" id="SM00220">
    <property type="entry name" value="S_TKc"/>
    <property type="match status" value="1"/>
</dbReference>
<feature type="compositionally biased region" description="Low complexity" evidence="11">
    <location>
        <begin position="10"/>
        <end position="28"/>
    </location>
</feature>
<dbReference type="Gene3D" id="1.10.510.10">
    <property type="entry name" value="Transferase(Phosphotransferase) domain 1"/>
    <property type="match status" value="1"/>
</dbReference>
<dbReference type="AlphaFoldDB" id="A0AA88GDD2"/>
<feature type="compositionally biased region" description="Low complexity" evidence="11">
    <location>
        <begin position="181"/>
        <end position="229"/>
    </location>
</feature>
<dbReference type="InterPro" id="IPR011009">
    <property type="entry name" value="Kinase-like_dom_sf"/>
</dbReference>
<evidence type="ECO:0000256" key="5">
    <source>
        <dbReference type="ARBA" id="ARBA00022741"/>
    </source>
</evidence>
<feature type="compositionally biased region" description="Low complexity" evidence="11">
    <location>
        <begin position="76"/>
        <end position="90"/>
    </location>
</feature>
<dbReference type="PANTHER" id="PTHR48012:SF10">
    <property type="entry name" value="FI20177P1"/>
    <property type="match status" value="1"/>
</dbReference>
<dbReference type="GO" id="GO:0004674">
    <property type="term" value="F:protein serine/threonine kinase activity"/>
    <property type="evidence" value="ECO:0007669"/>
    <property type="project" value="UniProtKB-KW"/>
</dbReference>
<comment type="similarity">
    <text evidence="1">Belongs to the protein kinase superfamily. STE Ser/Thr protein kinase family. STE20 subfamily.</text>
</comment>
<evidence type="ECO:0000256" key="1">
    <source>
        <dbReference type="ARBA" id="ARBA00008874"/>
    </source>
</evidence>
<dbReference type="PROSITE" id="PS00107">
    <property type="entry name" value="PROTEIN_KINASE_ATP"/>
    <property type="match status" value="1"/>
</dbReference>
<evidence type="ECO:0000256" key="4">
    <source>
        <dbReference type="ARBA" id="ARBA00022679"/>
    </source>
</evidence>
<accession>A0AA88GDD2</accession>
<proteinExistence type="inferred from homology"/>
<feature type="compositionally biased region" description="Low complexity" evidence="11">
    <location>
        <begin position="279"/>
        <end position="299"/>
    </location>
</feature>
<evidence type="ECO:0000256" key="8">
    <source>
        <dbReference type="ARBA" id="ARBA00047899"/>
    </source>
</evidence>
<keyword evidence="14" id="KW-1185">Reference proteome</keyword>
<feature type="region of interest" description="Disordered" evidence="11">
    <location>
        <begin position="76"/>
        <end position="306"/>
    </location>
</feature>
<keyword evidence="3" id="KW-0723">Serine/threonine-protein kinase</keyword>
<dbReference type="CDD" id="cd05122">
    <property type="entry name" value="PKc_STE"/>
    <property type="match status" value="1"/>
</dbReference>